<accession>A0A0A3JQ47</accession>
<feature type="transmembrane region" description="Helical" evidence="1">
    <location>
        <begin position="45"/>
        <end position="64"/>
    </location>
</feature>
<dbReference type="Proteomes" id="UP000030437">
    <property type="component" value="Unassembled WGS sequence"/>
</dbReference>
<keyword evidence="3" id="KW-1185">Reference proteome</keyword>
<proteinExistence type="predicted"/>
<feature type="transmembrane region" description="Helical" evidence="1">
    <location>
        <begin position="76"/>
        <end position="109"/>
    </location>
</feature>
<sequence>MFNDVMQIDAVYLLGFIKPMGLILMIGILFKFINYKVFDLEAGDIVVNFIKMTAYGSLGVYIYYNVKISGATEIDVLTFFTFLLACLESMHCFLNSIGAYFVAFLRVFIFPPKY</sequence>
<dbReference type="EMBL" id="JPVP01000031">
    <property type="protein sequence ID" value="KGR89157.1"/>
    <property type="molecule type" value="Genomic_DNA"/>
</dbReference>
<evidence type="ECO:0000313" key="2">
    <source>
        <dbReference type="EMBL" id="KGR89157.1"/>
    </source>
</evidence>
<dbReference type="AlphaFoldDB" id="A0A0A3JQ47"/>
<comment type="caution">
    <text evidence="2">The sequence shown here is derived from an EMBL/GenBank/DDBJ whole genome shotgun (WGS) entry which is preliminary data.</text>
</comment>
<evidence type="ECO:0000313" key="3">
    <source>
        <dbReference type="Proteomes" id="UP000030437"/>
    </source>
</evidence>
<name>A0A0A3JQ47_9BACI</name>
<gene>
    <name evidence="2" type="ORF">CD32_00620</name>
</gene>
<organism evidence="2 3">
    <name type="scientific">Lysinibacillus odysseyi 34hs-1 = NBRC 100172</name>
    <dbReference type="NCBI Taxonomy" id="1220589"/>
    <lineage>
        <taxon>Bacteria</taxon>
        <taxon>Bacillati</taxon>
        <taxon>Bacillota</taxon>
        <taxon>Bacilli</taxon>
        <taxon>Bacillales</taxon>
        <taxon>Bacillaceae</taxon>
        <taxon>Lysinibacillus</taxon>
    </lineage>
</organism>
<evidence type="ECO:0000256" key="1">
    <source>
        <dbReference type="SAM" id="Phobius"/>
    </source>
</evidence>
<dbReference type="STRING" id="1220589.CD32_00620"/>
<keyword evidence="1" id="KW-1133">Transmembrane helix</keyword>
<keyword evidence="1" id="KW-0812">Transmembrane</keyword>
<keyword evidence="1" id="KW-0472">Membrane</keyword>
<dbReference type="RefSeq" id="WP_036150201.1">
    <property type="nucleotide sequence ID" value="NZ_AVCX01000034.1"/>
</dbReference>
<protein>
    <submittedName>
        <fullName evidence="2">Uncharacterized protein</fullName>
    </submittedName>
</protein>
<reference evidence="2 3" key="1">
    <citation type="submission" date="2014-02" db="EMBL/GenBank/DDBJ databases">
        <title>Draft genome sequence of Lysinibacillus odysseyi NBRC 100172.</title>
        <authorList>
            <person name="Zhang F."/>
            <person name="Wang G."/>
            <person name="Zhang L."/>
        </authorList>
    </citation>
    <scope>NUCLEOTIDE SEQUENCE [LARGE SCALE GENOMIC DNA]</scope>
    <source>
        <strain evidence="2 3">NBRC 100172</strain>
    </source>
</reference>
<feature type="transmembrane region" description="Helical" evidence="1">
    <location>
        <begin position="12"/>
        <end position="33"/>
    </location>
</feature>